<accession>A0A0G1VDX3</accession>
<feature type="domain" description="YdbS-like PH" evidence="2">
    <location>
        <begin position="109"/>
        <end position="178"/>
    </location>
</feature>
<evidence type="ECO:0000313" key="4">
    <source>
        <dbReference type="EMBL" id="KKU76343.1"/>
    </source>
</evidence>
<dbReference type="InterPro" id="IPR038461">
    <property type="entry name" value="Schlafen_AlbA_2_dom_sf"/>
</dbReference>
<evidence type="ECO:0000256" key="1">
    <source>
        <dbReference type="SAM" id="Phobius"/>
    </source>
</evidence>
<dbReference type="PANTHER" id="PTHR30595:SF6">
    <property type="entry name" value="SCHLAFEN ALBA-2 DOMAIN-CONTAINING PROTEIN"/>
    <property type="match status" value="1"/>
</dbReference>
<name>A0A0G1VDX3_9BACT</name>
<evidence type="ECO:0000259" key="2">
    <source>
        <dbReference type="Pfam" id="PF03703"/>
    </source>
</evidence>
<reference evidence="4 5" key="1">
    <citation type="journal article" date="2015" name="Nature">
        <title>rRNA introns, odd ribosomes, and small enigmatic genomes across a large radiation of phyla.</title>
        <authorList>
            <person name="Brown C.T."/>
            <person name="Hug L.A."/>
            <person name="Thomas B.C."/>
            <person name="Sharon I."/>
            <person name="Castelle C.J."/>
            <person name="Singh A."/>
            <person name="Wilkins M.J."/>
            <person name="Williams K.H."/>
            <person name="Banfield J.F."/>
        </authorList>
    </citation>
    <scope>NUCLEOTIDE SEQUENCE [LARGE SCALE GENOMIC DNA]</scope>
</reference>
<feature type="transmembrane region" description="Helical" evidence="1">
    <location>
        <begin position="45"/>
        <end position="68"/>
    </location>
</feature>
<sequence>MTFCRQTQNRLDFLLKFSYASVIKLAPPFNFVSMSKPAIIRKNPIVILLNFFFLEFVALGVFYIAALSADYGDIYDSLAFSKIIPYEFAEFFLIILFESCLITFVFAKWAFDTYEISPGKISIENGIFSKKHREFKMEQPISVNCRQGLLGRLARYGKLKISSADSATAVVLTYVPSPEKYVELLKWGGKKPSPDLENDLSAPRLLAQGEHEKLEFKTSLRWDAQANRVNKNLEKSIMKTIAAFLNSEGGYLVIGANDKGAPVGLEMDYATLGKQNADGFENHFTNLFNMAVGAEFRRFVKLTFQKLDNDGKEVCVIRVLPSSKPAYVRFDENEDFYIRTGNSTTALKPSASATYIRSWWKE</sequence>
<dbReference type="InterPro" id="IPR007421">
    <property type="entry name" value="Schlafen_AlbA_2_dom"/>
</dbReference>
<proteinExistence type="predicted"/>
<dbReference type="Pfam" id="PF03703">
    <property type="entry name" value="bPH_2"/>
    <property type="match status" value="1"/>
</dbReference>
<organism evidence="4 5">
    <name type="scientific">Candidatus Giovannonibacteria bacterium GW2011_GWB1_47_6b</name>
    <dbReference type="NCBI Taxonomy" id="1618655"/>
    <lineage>
        <taxon>Bacteria</taxon>
        <taxon>Candidatus Giovannoniibacteriota</taxon>
    </lineage>
</organism>
<keyword evidence="1" id="KW-0472">Membrane</keyword>
<keyword evidence="1" id="KW-0812">Transmembrane</keyword>
<dbReference type="EMBL" id="LCOK01000024">
    <property type="protein sequence ID" value="KKU76343.1"/>
    <property type="molecule type" value="Genomic_DNA"/>
</dbReference>
<dbReference type="PANTHER" id="PTHR30595">
    <property type="entry name" value="GLPR-RELATED TRANSCRIPTIONAL REPRESSOR"/>
    <property type="match status" value="1"/>
</dbReference>
<dbReference type="Proteomes" id="UP000034682">
    <property type="component" value="Unassembled WGS sequence"/>
</dbReference>
<feature type="transmembrane region" description="Helical" evidence="1">
    <location>
        <begin position="88"/>
        <end position="111"/>
    </location>
</feature>
<evidence type="ECO:0000313" key="5">
    <source>
        <dbReference type="Proteomes" id="UP000034682"/>
    </source>
</evidence>
<evidence type="ECO:0000259" key="3">
    <source>
        <dbReference type="Pfam" id="PF04326"/>
    </source>
</evidence>
<gene>
    <name evidence="4" type="ORF">UY02_C0024G0006</name>
</gene>
<protein>
    <submittedName>
        <fullName evidence="4">Transcriptional regulator</fullName>
    </submittedName>
</protein>
<dbReference type="InterPro" id="IPR005182">
    <property type="entry name" value="YdbS-like_PH"/>
</dbReference>
<comment type="caution">
    <text evidence="4">The sequence shown here is derived from an EMBL/GenBank/DDBJ whole genome shotgun (WGS) entry which is preliminary data.</text>
</comment>
<dbReference type="AlphaFoldDB" id="A0A0G1VDX3"/>
<feature type="domain" description="Schlafen AlbA-2" evidence="3">
    <location>
        <begin position="210"/>
        <end position="347"/>
    </location>
</feature>
<keyword evidence="1" id="KW-1133">Transmembrane helix</keyword>
<dbReference type="Pfam" id="PF04326">
    <property type="entry name" value="SLFN_AlbA_2"/>
    <property type="match status" value="1"/>
</dbReference>
<dbReference type="Gene3D" id="3.30.950.30">
    <property type="entry name" value="Schlafen, AAA domain"/>
    <property type="match status" value="1"/>
</dbReference>